<dbReference type="Proteomes" id="UP000729402">
    <property type="component" value="Unassembled WGS sequence"/>
</dbReference>
<accession>A0A8J5WSU5</accession>
<sequence>MAMARWRRLGPTESEEKRESEPWTRRSDPGLATCRGPRQLESAVALFFELRLCSTSGKRSPSIPTPFALATATGVIVDHRPSSATPPLAMDTAGSPSPTSTRTLYFVYPRRRPPSVALRHRHRYHQDYEFVEEQEFYPEVPPSPFADQGKSSTTSVETVDHY</sequence>
<comment type="caution">
    <text evidence="2">The sequence shown here is derived from an EMBL/GenBank/DDBJ whole genome shotgun (WGS) entry which is preliminary data.</text>
</comment>
<dbReference type="EMBL" id="JAAALK010000080">
    <property type="protein sequence ID" value="KAG8094566.1"/>
    <property type="molecule type" value="Genomic_DNA"/>
</dbReference>
<feature type="compositionally biased region" description="Polar residues" evidence="1">
    <location>
        <begin position="149"/>
        <end position="162"/>
    </location>
</feature>
<feature type="compositionally biased region" description="Basic and acidic residues" evidence="1">
    <location>
        <begin position="14"/>
        <end position="28"/>
    </location>
</feature>
<evidence type="ECO:0000313" key="2">
    <source>
        <dbReference type="EMBL" id="KAG8094566.1"/>
    </source>
</evidence>
<keyword evidence="3" id="KW-1185">Reference proteome</keyword>
<name>A0A8J5WSU5_ZIZPA</name>
<organism evidence="2 3">
    <name type="scientific">Zizania palustris</name>
    <name type="common">Northern wild rice</name>
    <dbReference type="NCBI Taxonomy" id="103762"/>
    <lineage>
        <taxon>Eukaryota</taxon>
        <taxon>Viridiplantae</taxon>
        <taxon>Streptophyta</taxon>
        <taxon>Embryophyta</taxon>
        <taxon>Tracheophyta</taxon>
        <taxon>Spermatophyta</taxon>
        <taxon>Magnoliopsida</taxon>
        <taxon>Liliopsida</taxon>
        <taxon>Poales</taxon>
        <taxon>Poaceae</taxon>
        <taxon>BOP clade</taxon>
        <taxon>Oryzoideae</taxon>
        <taxon>Oryzeae</taxon>
        <taxon>Zizaniinae</taxon>
        <taxon>Zizania</taxon>
    </lineage>
</organism>
<dbReference type="AlphaFoldDB" id="A0A8J5WSU5"/>
<gene>
    <name evidence="2" type="ORF">GUJ93_ZPchr0012g22177</name>
</gene>
<feature type="region of interest" description="Disordered" evidence="1">
    <location>
        <begin position="80"/>
        <end position="101"/>
    </location>
</feature>
<evidence type="ECO:0000256" key="1">
    <source>
        <dbReference type="SAM" id="MobiDB-lite"/>
    </source>
</evidence>
<protein>
    <submittedName>
        <fullName evidence="2">Uncharacterized protein</fullName>
    </submittedName>
</protein>
<proteinExistence type="predicted"/>
<feature type="region of interest" description="Disordered" evidence="1">
    <location>
        <begin position="1"/>
        <end position="34"/>
    </location>
</feature>
<reference evidence="2" key="2">
    <citation type="submission" date="2021-02" db="EMBL/GenBank/DDBJ databases">
        <authorList>
            <person name="Kimball J.A."/>
            <person name="Haas M.W."/>
            <person name="Macchietto M."/>
            <person name="Kono T."/>
            <person name="Duquette J."/>
            <person name="Shao M."/>
        </authorList>
    </citation>
    <scope>NUCLEOTIDE SEQUENCE</scope>
    <source>
        <tissue evidence="2">Fresh leaf tissue</tissue>
    </source>
</reference>
<evidence type="ECO:0000313" key="3">
    <source>
        <dbReference type="Proteomes" id="UP000729402"/>
    </source>
</evidence>
<reference evidence="2" key="1">
    <citation type="journal article" date="2021" name="bioRxiv">
        <title>Whole Genome Assembly and Annotation of Northern Wild Rice, Zizania palustris L., Supports a Whole Genome Duplication in the Zizania Genus.</title>
        <authorList>
            <person name="Haas M."/>
            <person name="Kono T."/>
            <person name="Macchietto M."/>
            <person name="Millas R."/>
            <person name="McGilp L."/>
            <person name="Shao M."/>
            <person name="Duquette J."/>
            <person name="Hirsch C.N."/>
            <person name="Kimball J."/>
        </authorList>
    </citation>
    <scope>NUCLEOTIDE SEQUENCE</scope>
    <source>
        <tissue evidence="2">Fresh leaf tissue</tissue>
    </source>
</reference>
<feature type="region of interest" description="Disordered" evidence="1">
    <location>
        <begin position="139"/>
        <end position="162"/>
    </location>
</feature>